<reference evidence="2 3" key="1">
    <citation type="journal article" date="2019" name="Commun. Biol.">
        <title>The bagworm genome reveals a unique fibroin gene that provides high tensile strength.</title>
        <authorList>
            <person name="Kono N."/>
            <person name="Nakamura H."/>
            <person name="Ohtoshi R."/>
            <person name="Tomita M."/>
            <person name="Numata K."/>
            <person name="Arakawa K."/>
        </authorList>
    </citation>
    <scope>NUCLEOTIDE SEQUENCE [LARGE SCALE GENOMIC DNA]</scope>
</reference>
<accession>A0A4C1YG74</accession>
<evidence type="ECO:0000313" key="2">
    <source>
        <dbReference type="EMBL" id="GBP73792.1"/>
    </source>
</evidence>
<protein>
    <submittedName>
        <fullName evidence="2">Uncharacterized protein</fullName>
    </submittedName>
</protein>
<dbReference type="EMBL" id="BGZK01001186">
    <property type="protein sequence ID" value="GBP73792.1"/>
    <property type="molecule type" value="Genomic_DNA"/>
</dbReference>
<name>A0A4C1YG74_EUMVA</name>
<dbReference type="Proteomes" id="UP000299102">
    <property type="component" value="Unassembled WGS sequence"/>
</dbReference>
<dbReference type="AlphaFoldDB" id="A0A4C1YG74"/>
<comment type="caution">
    <text evidence="2">The sequence shown here is derived from an EMBL/GenBank/DDBJ whole genome shotgun (WGS) entry which is preliminary data.</text>
</comment>
<sequence>MYSVVCSKTNALVIVIGTRLPHHGRKQLSRELYGVPGLHDHTGAAGPEPESKLSTGPEVKIEVDQAGEVAGGRLMK</sequence>
<evidence type="ECO:0000313" key="3">
    <source>
        <dbReference type="Proteomes" id="UP000299102"/>
    </source>
</evidence>
<evidence type="ECO:0000256" key="1">
    <source>
        <dbReference type="SAM" id="MobiDB-lite"/>
    </source>
</evidence>
<gene>
    <name evidence="2" type="ORF">EVAR_42964_1</name>
</gene>
<keyword evidence="3" id="KW-1185">Reference proteome</keyword>
<proteinExistence type="predicted"/>
<feature type="region of interest" description="Disordered" evidence="1">
    <location>
        <begin position="35"/>
        <end position="55"/>
    </location>
</feature>
<organism evidence="2 3">
    <name type="scientific">Eumeta variegata</name>
    <name type="common">Bagworm moth</name>
    <name type="synonym">Eumeta japonica</name>
    <dbReference type="NCBI Taxonomy" id="151549"/>
    <lineage>
        <taxon>Eukaryota</taxon>
        <taxon>Metazoa</taxon>
        <taxon>Ecdysozoa</taxon>
        <taxon>Arthropoda</taxon>
        <taxon>Hexapoda</taxon>
        <taxon>Insecta</taxon>
        <taxon>Pterygota</taxon>
        <taxon>Neoptera</taxon>
        <taxon>Endopterygota</taxon>
        <taxon>Lepidoptera</taxon>
        <taxon>Glossata</taxon>
        <taxon>Ditrysia</taxon>
        <taxon>Tineoidea</taxon>
        <taxon>Psychidae</taxon>
        <taxon>Oiketicinae</taxon>
        <taxon>Eumeta</taxon>
    </lineage>
</organism>